<feature type="transmembrane region" description="Helical" evidence="7">
    <location>
        <begin position="340"/>
        <end position="361"/>
    </location>
</feature>
<dbReference type="PIRSF" id="PIRSF038958">
    <property type="entry name" value="PG_synth_SpoVB"/>
    <property type="match status" value="1"/>
</dbReference>
<feature type="transmembrane region" description="Helical" evidence="7">
    <location>
        <begin position="161"/>
        <end position="180"/>
    </location>
</feature>
<dbReference type="PANTHER" id="PTHR30250">
    <property type="entry name" value="PST FAMILY PREDICTED COLANIC ACID TRANSPORTER"/>
    <property type="match status" value="1"/>
</dbReference>
<dbReference type="AlphaFoldDB" id="A0A7X0RNS0"/>
<proteinExistence type="predicted"/>
<evidence type="ECO:0000256" key="4">
    <source>
        <dbReference type="ARBA" id="ARBA00022989"/>
    </source>
</evidence>
<feature type="transmembrane region" description="Helical" evidence="7">
    <location>
        <begin position="499"/>
        <end position="524"/>
    </location>
</feature>
<evidence type="ECO:0000313" key="9">
    <source>
        <dbReference type="Proteomes" id="UP000547209"/>
    </source>
</evidence>
<feature type="transmembrane region" description="Helical" evidence="7">
    <location>
        <begin position="122"/>
        <end position="140"/>
    </location>
</feature>
<feature type="transmembrane region" description="Helical" evidence="7">
    <location>
        <begin position="309"/>
        <end position="328"/>
    </location>
</feature>
<accession>A0A7X0RNS0</accession>
<organism evidence="8 9">
    <name type="scientific">Cohnella nanjingensis</name>
    <dbReference type="NCBI Taxonomy" id="1387779"/>
    <lineage>
        <taxon>Bacteria</taxon>
        <taxon>Bacillati</taxon>
        <taxon>Bacillota</taxon>
        <taxon>Bacilli</taxon>
        <taxon>Bacillales</taxon>
        <taxon>Paenibacillaceae</taxon>
        <taxon>Cohnella</taxon>
    </lineage>
</organism>
<dbReference type="CDD" id="cd13124">
    <property type="entry name" value="MATE_SpoVB_like"/>
    <property type="match status" value="1"/>
</dbReference>
<feature type="transmembrane region" description="Helical" evidence="7">
    <location>
        <begin position="405"/>
        <end position="424"/>
    </location>
</feature>
<evidence type="ECO:0000256" key="5">
    <source>
        <dbReference type="ARBA" id="ARBA00023136"/>
    </source>
</evidence>
<keyword evidence="3 7" id="KW-0812">Transmembrane</keyword>
<feature type="transmembrane region" description="Helical" evidence="7">
    <location>
        <begin position="468"/>
        <end position="487"/>
    </location>
</feature>
<protein>
    <submittedName>
        <fullName evidence="8">Polysaccharide biosynthesis protein</fullName>
    </submittedName>
</protein>
<evidence type="ECO:0000313" key="8">
    <source>
        <dbReference type="EMBL" id="MBB6670919.1"/>
    </source>
</evidence>
<name>A0A7X0RNS0_9BACL</name>
<dbReference type="InterPro" id="IPR050833">
    <property type="entry name" value="Poly_Biosynth_Transport"/>
</dbReference>
<feature type="compositionally biased region" description="Polar residues" evidence="6">
    <location>
        <begin position="225"/>
        <end position="235"/>
    </location>
</feature>
<reference evidence="8 9" key="1">
    <citation type="submission" date="2020-08" db="EMBL/GenBank/DDBJ databases">
        <title>Cohnella phylogeny.</title>
        <authorList>
            <person name="Dunlap C."/>
        </authorList>
    </citation>
    <scope>NUCLEOTIDE SEQUENCE [LARGE SCALE GENOMIC DNA]</scope>
    <source>
        <strain evidence="8 9">DSM 28246</strain>
    </source>
</reference>
<feature type="transmembrane region" description="Helical" evidence="7">
    <location>
        <begin position="430"/>
        <end position="447"/>
    </location>
</feature>
<dbReference type="EMBL" id="JACJVP010000012">
    <property type="protein sequence ID" value="MBB6670919.1"/>
    <property type="molecule type" value="Genomic_DNA"/>
</dbReference>
<evidence type="ECO:0000256" key="1">
    <source>
        <dbReference type="ARBA" id="ARBA00004651"/>
    </source>
</evidence>
<comment type="caution">
    <text evidence="8">The sequence shown here is derived from an EMBL/GenBank/DDBJ whole genome shotgun (WGS) entry which is preliminary data.</text>
</comment>
<evidence type="ECO:0000256" key="2">
    <source>
        <dbReference type="ARBA" id="ARBA00022475"/>
    </source>
</evidence>
<evidence type="ECO:0000256" key="6">
    <source>
        <dbReference type="SAM" id="MobiDB-lite"/>
    </source>
</evidence>
<dbReference type="Pfam" id="PF01943">
    <property type="entry name" value="Polysacc_synt"/>
    <property type="match status" value="1"/>
</dbReference>
<feature type="transmembrane region" description="Helical" evidence="7">
    <location>
        <begin position="49"/>
        <end position="67"/>
    </location>
</feature>
<feature type="region of interest" description="Disordered" evidence="6">
    <location>
        <begin position="217"/>
        <end position="240"/>
    </location>
</feature>
<feature type="transmembrane region" description="Helical" evidence="7">
    <location>
        <begin position="373"/>
        <end position="393"/>
    </location>
</feature>
<dbReference type="InterPro" id="IPR024923">
    <property type="entry name" value="PG_synth_SpoVB"/>
</dbReference>
<dbReference type="GO" id="GO:0005886">
    <property type="term" value="C:plasma membrane"/>
    <property type="evidence" value="ECO:0007669"/>
    <property type="project" value="UniProtKB-SubCell"/>
</dbReference>
<comment type="subcellular location">
    <subcellularLocation>
        <location evidence="1">Cell membrane</location>
        <topology evidence="1">Multi-pass membrane protein</topology>
    </subcellularLocation>
</comment>
<keyword evidence="9" id="KW-1185">Reference proteome</keyword>
<keyword evidence="5 7" id="KW-0472">Membrane</keyword>
<feature type="transmembrane region" description="Helical" evidence="7">
    <location>
        <begin position="88"/>
        <end position="110"/>
    </location>
</feature>
<evidence type="ECO:0000256" key="3">
    <source>
        <dbReference type="ARBA" id="ARBA00022692"/>
    </source>
</evidence>
<sequence length="555" mass="59682">MVKKDSLIKGTLILTAAALVARVLGVFQRVPLEYAMNDIGKNAFGLANNVYLLLLVFATAGIPSAISKMVSERLELGREAEVKRIYRAAIGFGIFAGVVMTSALLLLAPLYARLSDVPDATLAIRAIAPSLLLFPVIAMMRGYFQGRQFMTAGGVSQIVEQIARVATAVALVFALQSWGYDNKTMAAGGAFGSVLGSLAAFAVMLWYAYKLRESDRHRPAPTMAPESTTSRSGAQGSPPVLSRTREIYAAIFRTSIPILLTAMTVQLIYFIDQTTLKPLSAWRFAHDTAEGWLAVLVTNAQSIAGIPPVLAIALSTSLLPVIAAAFASGDTERLRRQTTLALRIAIFSGMPVVLVMAVGAYPVNGLLFSAPKGSAIVGMLAAGTIFQITMMTSNSILYGLSRQRLAMTHTLTGIAIKLVLTFALTPFFGVYGLVAATSVCFIFVTVWNMMTIRSLTGVQALGNRWTGFASAVALLVTVGSAISYFGIQLFEPLGGKWPYLFTTGILGLFLFACYPLLLVVFGVLRAEDLESYPARIRRVLRPFLRFSRARARSAG</sequence>
<evidence type="ECO:0000256" key="7">
    <source>
        <dbReference type="SAM" id="Phobius"/>
    </source>
</evidence>
<dbReference type="PANTHER" id="PTHR30250:SF21">
    <property type="entry name" value="LIPID II FLIPPASE MURJ"/>
    <property type="match status" value="1"/>
</dbReference>
<feature type="transmembrane region" description="Helical" evidence="7">
    <location>
        <begin position="250"/>
        <end position="271"/>
    </location>
</feature>
<feature type="transmembrane region" description="Helical" evidence="7">
    <location>
        <begin position="186"/>
        <end position="209"/>
    </location>
</feature>
<dbReference type="InterPro" id="IPR002797">
    <property type="entry name" value="Polysacc_synth"/>
</dbReference>
<gene>
    <name evidence="8" type="ORF">H7C19_09485</name>
</gene>
<dbReference type="Proteomes" id="UP000547209">
    <property type="component" value="Unassembled WGS sequence"/>
</dbReference>
<keyword evidence="2" id="KW-1003">Cell membrane</keyword>
<keyword evidence="4 7" id="KW-1133">Transmembrane helix</keyword>